<evidence type="ECO:0000313" key="6">
    <source>
        <dbReference type="Proteomes" id="UP001166674"/>
    </source>
</evidence>
<keyword evidence="1" id="KW-0863">Zinc-finger</keyword>
<evidence type="ECO:0000259" key="3">
    <source>
        <dbReference type="PROSITE" id="PS50115"/>
    </source>
</evidence>
<feature type="non-terminal residue" evidence="5">
    <location>
        <position position="1"/>
    </location>
</feature>
<keyword evidence="6" id="KW-1185">Reference proteome</keyword>
<dbReference type="SUPFAM" id="SSF57863">
    <property type="entry name" value="ArfGap/RecO-like zinc finger"/>
    <property type="match status" value="1"/>
</dbReference>
<dbReference type="PRINTS" id="PR00405">
    <property type="entry name" value="REVINTRACTNG"/>
</dbReference>
<dbReference type="InterPro" id="IPR001870">
    <property type="entry name" value="B30.2/SPRY"/>
</dbReference>
<dbReference type="InterPro" id="IPR037278">
    <property type="entry name" value="ARFGAP/RecO"/>
</dbReference>
<comment type="caution">
    <text evidence="5">The sequence shown here is derived from an EMBL/GenBank/DDBJ whole genome shotgun (WGS) entry which is preliminary data.</text>
</comment>
<dbReference type="Gene3D" id="1.10.220.150">
    <property type="entry name" value="Arf GTPase activating protein"/>
    <property type="match status" value="1"/>
</dbReference>
<evidence type="ECO:0000313" key="5">
    <source>
        <dbReference type="EMBL" id="MBZ3884540.1"/>
    </source>
</evidence>
<dbReference type="InterPro" id="IPR011993">
    <property type="entry name" value="PH-like_dom_sf"/>
</dbReference>
<dbReference type="SMART" id="SM00233">
    <property type="entry name" value="PH"/>
    <property type="match status" value="2"/>
</dbReference>
<evidence type="ECO:0000256" key="1">
    <source>
        <dbReference type="PROSITE-ProRule" id="PRU00288"/>
    </source>
</evidence>
<dbReference type="PANTHER" id="PTHR46021:SF6">
    <property type="entry name" value="ARF-GAP WITH DUAL PH DOMAIN-CONTAINING PROTEIN 2"/>
    <property type="match status" value="1"/>
</dbReference>
<dbReference type="SUPFAM" id="SSF49899">
    <property type="entry name" value="Concanavalin A-like lectins/glucanases"/>
    <property type="match status" value="1"/>
</dbReference>
<feature type="domain" description="PH" evidence="2">
    <location>
        <begin position="101"/>
        <end position="202"/>
    </location>
</feature>
<dbReference type="FunFam" id="2.30.29.30:FF:000080">
    <property type="entry name" value="Arf-GAP with dual PH domain-containing protein 1"/>
    <property type="match status" value="1"/>
</dbReference>
<dbReference type="SMART" id="SM00589">
    <property type="entry name" value="PRY"/>
    <property type="match status" value="1"/>
</dbReference>
<keyword evidence="1" id="KW-0862">Zinc</keyword>
<dbReference type="GO" id="GO:0005547">
    <property type="term" value="F:phosphatidylinositol-3,4,5-trisphosphate binding"/>
    <property type="evidence" value="ECO:0007669"/>
    <property type="project" value="TreeGrafter"/>
</dbReference>
<dbReference type="SMART" id="SM00449">
    <property type="entry name" value="SPRY"/>
    <property type="match status" value="1"/>
</dbReference>
<dbReference type="GO" id="GO:0005886">
    <property type="term" value="C:plasma membrane"/>
    <property type="evidence" value="ECO:0007669"/>
    <property type="project" value="TreeGrafter"/>
</dbReference>
<evidence type="ECO:0000259" key="2">
    <source>
        <dbReference type="PROSITE" id="PS50003"/>
    </source>
</evidence>
<dbReference type="InterPro" id="IPR006574">
    <property type="entry name" value="PRY"/>
</dbReference>
<sequence length="535" mass="61872">DPDWASYKLGIFICLHCSGVHRNFPDISKVKSVRLDFWDDNIVEFMTHNGNLRVKAKFEARVPAFYYIPQANDCLVLKEQWIRAKYERQEFMADGKAVAPPGNREGFLWKRGKDNAQFLRRRFVLLAREGLLKYYTKEEVRGPKAIISIKDLNATFQTEKIGHPHGLQITYRREHHIRNLFVYHESGKEIVDWFNALRAARLQYLKMAYPELPESEQREPFKKRWFALDPQERRLLYYKNPLDAFEQGQVFLGSKEQGYEVSEDLPKGIRGNRWKAGLTILTPERRFILTCASEKEQREWLESLRDVLSRPLTPLHILSEKQGLGVGFLTEVELPEALSSSTLPDQSCPEPRRASRFAQWISNPTFDLGSLSCSLTVSEDCRTVTVSRFRQPYHWSQERFSTSQVLCSQAFSSGRHYWEVDTKYCNHWAVGVASWGMSRDRMLGRTMDSWCIEWKGTGQLSAWTMVKETVLNSDRPGVVGICLDLEEGWLAFYSVASQETLLYECEIAASSPLHPAFWLYGLTPGNSLIINQVKV</sequence>
<accession>A0AA41N663</accession>
<dbReference type="InterPro" id="IPR042723">
    <property type="entry name" value="RNF135_SPRY_PRY_dom"/>
</dbReference>
<name>A0AA41N663_SCICA</name>
<dbReference type="CDD" id="cd12902">
    <property type="entry name" value="SPRY_PRY_RNF135"/>
    <property type="match status" value="1"/>
</dbReference>
<dbReference type="Pfam" id="PF00169">
    <property type="entry name" value="PH"/>
    <property type="match status" value="2"/>
</dbReference>
<dbReference type="GO" id="GO:0007507">
    <property type="term" value="P:heart development"/>
    <property type="evidence" value="ECO:0007669"/>
    <property type="project" value="TreeGrafter"/>
</dbReference>
<dbReference type="InterPro" id="IPR013320">
    <property type="entry name" value="ConA-like_dom_sf"/>
</dbReference>
<reference evidence="5" key="1">
    <citation type="submission" date="2020-03" db="EMBL/GenBank/DDBJ databases">
        <title>Studies in the Genomics of Life Span.</title>
        <authorList>
            <person name="Glass D."/>
        </authorList>
    </citation>
    <scope>NUCLEOTIDE SEQUENCE</scope>
    <source>
        <strain evidence="5">SUZIE</strain>
        <tissue evidence="5">Muscle</tissue>
    </source>
</reference>
<dbReference type="InterPro" id="IPR052589">
    <property type="entry name" value="Arf-GAP_dual-PH_domain"/>
</dbReference>
<dbReference type="InterPro" id="IPR037849">
    <property type="entry name" value="PH1_ADAP"/>
</dbReference>
<dbReference type="GO" id="GO:0005737">
    <property type="term" value="C:cytoplasm"/>
    <property type="evidence" value="ECO:0007669"/>
    <property type="project" value="TreeGrafter"/>
</dbReference>
<dbReference type="SUPFAM" id="SSF50729">
    <property type="entry name" value="PH domain-like"/>
    <property type="match status" value="2"/>
</dbReference>
<dbReference type="GO" id="GO:0005096">
    <property type="term" value="F:GTPase activator activity"/>
    <property type="evidence" value="ECO:0007669"/>
    <property type="project" value="InterPro"/>
</dbReference>
<dbReference type="Gene3D" id="2.30.29.30">
    <property type="entry name" value="Pleckstrin-homology domain (PH domain)/Phosphotyrosine-binding domain (PTB)"/>
    <property type="match status" value="2"/>
</dbReference>
<dbReference type="PRINTS" id="PR01407">
    <property type="entry name" value="BUTYPHLNCDUF"/>
</dbReference>
<dbReference type="Pfam" id="PF00622">
    <property type="entry name" value="SPRY"/>
    <property type="match status" value="1"/>
</dbReference>
<feature type="domain" description="B30.2/SPRY" evidence="4">
    <location>
        <begin position="344"/>
        <end position="535"/>
    </location>
</feature>
<organism evidence="5 6">
    <name type="scientific">Sciurus carolinensis</name>
    <name type="common">Eastern gray squirrel</name>
    <dbReference type="NCBI Taxonomy" id="30640"/>
    <lineage>
        <taxon>Eukaryota</taxon>
        <taxon>Metazoa</taxon>
        <taxon>Chordata</taxon>
        <taxon>Craniata</taxon>
        <taxon>Vertebrata</taxon>
        <taxon>Euteleostomi</taxon>
        <taxon>Mammalia</taxon>
        <taxon>Eutheria</taxon>
        <taxon>Euarchontoglires</taxon>
        <taxon>Glires</taxon>
        <taxon>Rodentia</taxon>
        <taxon>Sciuromorpha</taxon>
        <taxon>Sciuridae</taxon>
        <taxon>Sciurinae</taxon>
        <taxon>Sciurini</taxon>
        <taxon>Sciurus</taxon>
    </lineage>
</organism>
<dbReference type="FunFam" id="2.60.120.920:FF:000059">
    <property type="entry name" value="E3 ubiquitin-protein ligase RNF135"/>
    <property type="match status" value="1"/>
</dbReference>
<dbReference type="EMBL" id="JAATJV010393499">
    <property type="protein sequence ID" value="MBZ3884540.1"/>
    <property type="molecule type" value="Genomic_DNA"/>
</dbReference>
<proteinExistence type="predicted"/>
<dbReference type="InterPro" id="IPR001164">
    <property type="entry name" value="ArfGAP_dom"/>
</dbReference>
<dbReference type="CDD" id="cd13252">
    <property type="entry name" value="PH1_ADAP"/>
    <property type="match status" value="1"/>
</dbReference>
<dbReference type="InterPro" id="IPR003877">
    <property type="entry name" value="SPRY_dom"/>
</dbReference>
<dbReference type="InterPro" id="IPR043136">
    <property type="entry name" value="B30.2/SPRY_sf"/>
</dbReference>
<dbReference type="GO" id="GO:0008270">
    <property type="term" value="F:zinc ion binding"/>
    <property type="evidence" value="ECO:0007669"/>
    <property type="project" value="UniProtKB-KW"/>
</dbReference>
<keyword evidence="1" id="KW-0479">Metal-binding</keyword>
<gene>
    <name evidence="5" type="ORF">SUZIE_178450</name>
</gene>
<dbReference type="Gene3D" id="2.60.120.920">
    <property type="match status" value="1"/>
</dbReference>
<feature type="domain" description="PH" evidence="2">
    <location>
        <begin position="198"/>
        <end position="309"/>
    </location>
</feature>
<dbReference type="PROSITE" id="PS50188">
    <property type="entry name" value="B302_SPRY"/>
    <property type="match status" value="1"/>
</dbReference>
<dbReference type="PANTHER" id="PTHR46021">
    <property type="entry name" value="ARF-GAP WITH DUAL PH DOMAIN-CONTAINING PROTEIN 1-LIKE PROTEIN"/>
    <property type="match status" value="1"/>
</dbReference>
<dbReference type="InterPro" id="IPR003879">
    <property type="entry name" value="Butyrophylin_SPRY"/>
</dbReference>
<dbReference type="SMART" id="SM00105">
    <property type="entry name" value="ArfGap"/>
    <property type="match status" value="1"/>
</dbReference>
<dbReference type="GO" id="GO:1902936">
    <property type="term" value="F:phosphatidylinositol bisphosphate binding"/>
    <property type="evidence" value="ECO:0007669"/>
    <property type="project" value="InterPro"/>
</dbReference>
<dbReference type="PROSITE" id="PS50003">
    <property type="entry name" value="PH_DOMAIN"/>
    <property type="match status" value="2"/>
</dbReference>
<dbReference type="Proteomes" id="UP001166674">
    <property type="component" value="Unassembled WGS sequence"/>
</dbReference>
<dbReference type="PROSITE" id="PS50115">
    <property type="entry name" value="ARFGAP"/>
    <property type="match status" value="1"/>
</dbReference>
<dbReference type="AlphaFoldDB" id="A0AA41N663"/>
<dbReference type="Pfam" id="PF01412">
    <property type="entry name" value="ArfGap"/>
    <property type="match status" value="1"/>
</dbReference>
<dbReference type="InterPro" id="IPR038508">
    <property type="entry name" value="ArfGAP_dom_sf"/>
</dbReference>
<protein>
    <submittedName>
        <fullName evidence="5">Arf-GAP with dual PH domain-containing protein 2</fullName>
    </submittedName>
</protein>
<dbReference type="InterPro" id="IPR001849">
    <property type="entry name" value="PH_domain"/>
</dbReference>
<evidence type="ECO:0000259" key="4">
    <source>
        <dbReference type="PROSITE" id="PS50188"/>
    </source>
</evidence>
<dbReference type="Pfam" id="PF13765">
    <property type="entry name" value="PRY"/>
    <property type="match status" value="1"/>
</dbReference>
<feature type="domain" description="Arf-GAP" evidence="3">
    <location>
        <begin position="1"/>
        <end position="105"/>
    </location>
</feature>